<dbReference type="GO" id="GO:0009277">
    <property type="term" value="C:fungal-type cell wall"/>
    <property type="evidence" value="ECO:0007669"/>
    <property type="project" value="UniProtKB-ARBA"/>
</dbReference>
<evidence type="ECO:0000313" key="9">
    <source>
        <dbReference type="Proteomes" id="UP000182259"/>
    </source>
</evidence>
<protein>
    <submittedName>
        <fullName evidence="8">CIC11C00000001046</fullName>
    </submittedName>
</protein>
<proteinExistence type="predicted"/>
<reference evidence="9" key="1">
    <citation type="submission" date="2016-10" db="EMBL/GenBank/DDBJ databases">
        <authorList>
            <person name="Geijer C."/>
            <person name="Jareborg N."/>
            <person name="Dainat J."/>
        </authorList>
    </citation>
    <scope>NUCLEOTIDE SEQUENCE [LARGE SCALE GENOMIC DNA]</scope>
    <source>
        <strain evidence="9">PYCC 4715</strain>
    </source>
</reference>
<feature type="signal peptide" evidence="6">
    <location>
        <begin position="1"/>
        <end position="18"/>
    </location>
</feature>
<dbReference type="EMBL" id="LT635764">
    <property type="protein sequence ID" value="SGZ48161.1"/>
    <property type="molecule type" value="Genomic_DNA"/>
</dbReference>
<sequence length="167" mass="17875">MHWKTLVASIFLWCFTYAVDITQDTVLLSPINLQLGSLHVYPDVYYSIVNNLLTAITGNLQVDSGGAFYVTATNLLAASASLTSGTLLNNGDIAFNSTRSTVVSSYSMISIGSFVNNGNMWLGTASFSLTPPITLGSATSFTNNGKIYMRQERGLPSLLSITNTLGT</sequence>
<evidence type="ECO:0000256" key="4">
    <source>
        <dbReference type="ARBA" id="ARBA00022729"/>
    </source>
</evidence>
<feature type="non-terminal residue" evidence="8">
    <location>
        <position position="167"/>
    </location>
</feature>
<evidence type="ECO:0000256" key="5">
    <source>
        <dbReference type="ARBA" id="ARBA00023180"/>
    </source>
</evidence>
<name>A0A1L0D7J8_9ASCO</name>
<comment type="subcellular location">
    <subcellularLocation>
        <location evidence="1">Secreted</location>
        <location evidence="1">Cell wall</location>
    </subcellularLocation>
</comment>
<feature type="chain" id="PRO_5012679155" evidence="6">
    <location>
        <begin position="19"/>
        <end position="167"/>
    </location>
</feature>
<organism evidence="8 9">
    <name type="scientific">Sungouiella intermedia</name>
    <dbReference type="NCBI Taxonomy" id="45354"/>
    <lineage>
        <taxon>Eukaryota</taxon>
        <taxon>Fungi</taxon>
        <taxon>Dikarya</taxon>
        <taxon>Ascomycota</taxon>
        <taxon>Saccharomycotina</taxon>
        <taxon>Pichiomycetes</taxon>
        <taxon>Metschnikowiaceae</taxon>
        <taxon>Sungouiella</taxon>
    </lineage>
</organism>
<evidence type="ECO:0000256" key="2">
    <source>
        <dbReference type="ARBA" id="ARBA00022512"/>
    </source>
</evidence>
<dbReference type="Pfam" id="PF11765">
    <property type="entry name" value="Hyphal_reg_CWP"/>
    <property type="match status" value="1"/>
</dbReference>
<gene>
    <name evidence="8" type="ORF">SAMEA4029009_CIC11G00000001046</name>
</gene>
<keyword evidence="4 6" id="KW-0732">Signal</keyword>
<dbReference type="InterPro" id="IPR021031">
    <property type="entry name" value="Hyphal-reg_cell_wall_N"/>
</dbReference>
<keyword evidence="3" id="KW-0964">Secreted</keyword>
<evidence type="ECO:0000313" key="8">
    <source>
        <dbReference type="EMBL" id="SGZ48161.1"/>
    </source>
</evidence>
<evidence type="ECO:0000256" key="3">
    <source>
        <dbReference type="ARBA" id="ARBA00022525"/>
    </source>
</evidence>
<keyword evidence="2" id="KW-0134">Cell wall</keyword>
<keyword evidence="5" id="KW-0325">Glycoprotein</keyword>
<evidence type="ECO:0000259" key="7">
    <source>
        <dbReference type="Pfam" id="PF11765"/>
    </source>
</evidence>
<dbReference type="Proteomes" id="UP000182259">
    <property type="component" value="Chromosome I"/>
</dbReference>
<dbReference type="AlphaFoldDB" id="A0A1L0D7J8"/>
<evidence type="ECO:0000256" key="6">
    <source>
        <dbReference type="SAM" id="SignalP"/>
    </source>
</evidence>
<evidence type="ECO:0000256" key="1">
    <source>
        <dbReference type="ARBA" id="ARBA00004191"/>
    </source>
</evidence>
<accession>A0A1L0D7J8</accession>
<feature type="domain" description="Hyphally-regulated cell wall protein N-terminal" evidence="7">
    <location>
        <begin position="12"/>
        <end position="163"/>
    </location>
</feature>